<dbReference type="Pfam" id="PF03227">
    <property type="entry name" value="GILT"/>
    <property type="match status" value="1"/>
</dbReference>
<dbReference type="EMBL" id="GECZ01020702">
    <property type="protein sequence ID" value="JAS49067.1"/>
    <property type="molecule type" value="Transcribed_RNA"/>
</dbReference>
<dbReference type="InterPro" id="IPR004911">
    <property type="entry name" value="Interferon-induced_GILT"/>
</dbReference>
<dbReference type="GO" id="GO:0016671">
    <property type="term" value="F:oxidoreductase activity, acting on a sulfur group of donors, disulfide as acceptor"/>
    <property type="evidence" value="ECO:0007669"/>
    <property type="project" value="InterPro"/>
</dbReference>
<organism evidence="3">
    <name type="scientific">Cuerna arida</name>
    <dbReference type="NCBI Taxonomy" id="1464854"/>
    <lineage>
        <taxon>Eukaryota</taxon>
        <taxon>Metazoa</taxon>
        <taxon>Ecdysozoa</taxon>
        <taxon>Arthropoda</taxon>
        <taxon>Hexapoda</taxon>
        <taxon>Insecta</taxon>
        <taxon>Pterygota</taxon>
        <taxon>Neoptera</taxon>
        <taxon>Paraneoptera</taxon>
        <taxon>Hemiptera</taxon>
        <taxon>Auchenorrhyncha</taxon>
        <taxon>Membracoidea</taxon>
        <taxon>Cicadellidae</taxon>
        <taxon>Cicadellinae</taxon>
        <taxon>Proconiini</taxon>
        <taxon>Cuerna</taxon>
    </lineage>
</organism>
<keyword evidence="2" id="KW-0325">Glycoprotein</keyword>
<sequence>MVPLKLLKTRLLIALLLFLSVWLTYQYMESMLLQSSVEKEKFPQLSGGKKVLVTVFYECLCPDSKSFIHNHLLPSFEKAPHLLQLHLIPYGKAETRMTSRGSYEFECQHGSSECFGNKVHACALNKVEDEMKSLRLISCLMEDHGDIEGAGTECSTKFDVNWGPILDCAKGNEGSDLLKEHGDSTNALNPKISFVPTILLNHKRDGQPAILKNLWKEICRILPEAPECK</sequence>
<protein>
    <recommendedName>
        <fullName evidence="4">Gamma-interferon-inducible lysosomal thiol reductase</fullName>
    </recommendedName>
</protein>
<evidence type="ECO:0000256" key="2">
    <source>
        <dbReference type="ARBA" id="ARBA00023180"/>
    </source>
</evidence>
<accession>A0A1B6FFU6</accession>
<comment type="similarity">
    <text evidence="1">Belongs to the GILT family.</text>
</comment>
<proteinExistence type="inferred from homology"/>
<dbReference type="PANTHER" id="PTHR13234">
    <property type="entry name" value="GAMMA-INTERFERON INDUCIBLE LYSOSOMAL THIOL REDUCTASE GILT"/>
    <property type="match status" value="1"/>
</dbReference>
<dbReference type="PANTHER" id="PTHR13234:SF71">
    <property type="entry name" value="GAMMA-INTERFERON-INDUCIBLE LYSOSOMAL THIOL REDUCTASE-LIKE PROTEIN"/>
    <property type="match status" value="1"/>
</dbReference>
<dbReference type="AlphaFoldDB" id="A0A1B6FFU6"/>
<gene>
    <name evidence="3" type="ORF">g.23952</name>
</gene>
<evidence type="ECO:0000256" key="1">
    <source>
        <dbReference type="ARBA" id="ARBA00005679"/>
    </source>
</evidence>
<evidence type="ECO:0008006" key="4">
    <source>
        <dbReference type="Google" id="ProtNLM"/>
    </source>
</evidence>
<evidence type="ECO:0000313" key="3">
    <source>
        <dbReference type="EMBL" id="JAS49067.1"/>
    </source>
</evidence>
<reference evidence="3" key="1">
    <citation type="submission" date="2015-11" db="EMBL/GenBank/DDBJ databases">
        <title>De novo transcriptome assembly of four potential Pierce s Disease insect vectors from Arizona vineyards.</title>
        <authorList>
            <person name="Tassone E.E."/>
        </authorList>
    </citation>
    <scope>NUCLEOTIDE SEQUENCE</scope>
</reference>
<name>A0A1B6FFU6_9HEMI</name>